<dbReference type="OrthoDB" id="1880786at2759"/>
<dbReference type="EMBL" id="JAKUCV010003700">
    <property type="protein sequence ID" value="KAJ4837941.1"/>
    <property type="molecule type" value="Genomic_DNA"/>
</dbReference>
<evidence type="ECO:0000313" key="2">
    <source>
        <dbReference type="EMBL" id="KAJ4837941.1"/>
    </source>
</evidence>
<accession>A0A9Q0FUN9</accession>
<feature type="compositionally biased region" description="Polar residues" evidence="1">
    <location>
        <begin position="135"/>
        <end position="147"/>
    </location>
</feature>
<gene>
    <name evidence="2" type="ORF">Tsubulata_015656</name>
</gene>
<name>A0A9Q0FUN9_9ROSI</name>
<proteinExistence type="predicted"/>
<reference evidence="2" key="1">
    <citation type="submission" date="2022-02" db="EMBL/GenBank/DDBJ databases">
        <authorList>
            <person name="Henning P.M."/>
            <person name="McCubbin A.G."/>
            <person name="Shore J.S."/>
        </authorList>
    </citation>
    <scope>NUCLEOTIDE SEQUENCE</scope>
    <source>
        <strain evidence="2">F60SS</strain>
        <tissue evidence="2">Leaves</tissue>
    </source>
</reference>
<feature type="compositionally biased region" description="Basic and acidic residues" evidence="1">
    <location>
        <begin position="11"/>
        <end position="20"/>
    </location>
</feature>
<evidence type="ECO:0000313" key="3">
    <source>
        <dbReference type="Proteomes" id="UP001141552"/>
    </source>
</evidence>
<feature type="compositionally biased region" description="Basic residues" evidence="1">
    <location>
        <begin position="148"/>
        <end position="163"/>
    </location>
</feature>
<evidence type="ECO:0000256" key="1">
    <source>
        <dbReference type="SAM" id="MobiDB-lite"/>
    </source>
</evidence>
<dbReference type="PANTHER" id="PTHR34665">
    <property type="entry name" value="DUF3741 DOMAIN-CONTAINING PROTEIN"/>
    <property type="match status" value="1"/>
</dbReference>
<comment type="caution">
    <text evidence="2">The sequence shown here is derived from an EMBL/GenBank/DDBJ whole genome shotgun (WGS) entry which is preliminary data.</text>
</comment>
<feature type="region of interest" description="Disordered" evidence="1">
    <location>
        <begin position="135"/>
        <end position="163"/>
    </location>
</feature>
<organism evidence="2 3">
    <name type="scientific">Turnera subulata</name>
    <dbReference type="NCBI Taxonomy" id="218843"/>
    <lineage>
        <taxon>Eukaryota</taxon>
        <taxon>Viridiplantae</taxon>
        <taxon>Streptophyta</taxon>
        <taxon>Embryophyta</taxon>
        <taxon>Tracheophyta</taxon>
        <taxon>Spermatophyta</taxon>
        <taxon>Magnoliopsida</taxon>
        <taxon>eudicotyledons</taxon>
        <taxon>Gunneridae</taxon>
        <taxon>Pentapetalae</taxon>
        <taxon>rosids</taxon>
        <taxon>fabids</taxon>
        <taxon>Malpighiales</taxon>
        <taxon>Passifloraceae</taxon>
        <taxon>Turnera</taxon>
    </lineage>
</organism>
<dbReference type="Proteomes" id="UP001141552">
    <property type="component" value="Unassembled WGS sequence"/>
</dbReference>
<feature type="region of interest" description="Disordered" evidence="1">
    <location>
        <begin position="1"/>
        <end position="20"/>
    </location>
</feature>
<keyword evidence="3" id="KW-1185">Reference proteome</keyword>
<reference evidence="2" key="2">
    <citation type="journal article" date="2023" name="Plants (Basel)">
        <title>Annotation of the Turnera subulata (Passifloraceae) Draft Genome Reveals the S-Locus Evolved after the Divergence of Turneroideae from Passifloroideae in a Stepwise Manner.</title>
        <authorList>
            <person name="Henning P.M."/>
            <person name="Roalson E.H."/>
            <person name="Mir W."/>
            <person name="McCubbin A.G."/>
            <person name="Shore J.S."/>
        </authorList>
    </citation>
    <scope>NUCLEOTIDE SEQUENCE</scope>
    <source>
        <strain evidence="2">F60SS</strain>
    </source>
</reference>
<sequence>MPSTTLFNTLLDRKKPKDNGGDELAVVKAAAWAWYQHGSGSEGKPISEFGVTRTHRAPRPSRYKLEAERMIEENKVVVVEGLESQRASSIHAGNSLLDSYEVESISKRLDDLIESSSKRFDGDFFEGSHLHRQKSLSNDVLDNGSTSRARKKQQQQQKKKKSFKGFWQRHAVICGTREDVDTRAFVRGRRRGKSIPSGGWPS</sequence>
<dbReference type="AlphaFoldDB" id="A0A9Q0FUN9"/>
<feature type="region of interest" description="Disordered" evidence="1">
    <location>
        <begin position="38"/>
        <end position="57"/>
    </location>
</feature>
<dbReference type="PANTHER" id="PTHR34665:SF4">
    <property type="entry name" value="DUF3741 DOMAIN-CONTAINING PROTEIN"/>
    <property type="match status" value="1"/>
</dbReference>
<protein>
    <submittedName>
        <fullName evidence="2">Uncharacterized protein</fullName>
    </submittedName>
</protein>